<name>A0A8S5TQW0_9CAUD</name>
<dbReference type="SUPFAM" id="SSF141571">
    <property type="entry name" value="Pentapeptide repeat-like"/>
    <property type="match status" value="1"/>
</dbReference>
<sequence length="196" mass="21863">MRQGKLQKILNKHKLWMDGENGGECADLSRADLSRANLSGADLSHADLSHADLSHANLCGADLSYTNLSGAKGLLSAADFLERCFERTDEGYIAYKVFGAQYKPPKEWEIVPGAILTETVNPDRCTACGSGINVAPLEWVKKEYPDKKPIWKVLIKWEWLPGVIVPYMTDGKIRCEKMQLIGTVECDEDDDNEMWG</sequence>
<dbReference type="InterPro" id="IPR001646">
    <property type="entry name" value="5peptide_repeat"/>
</dbReference>
<dbReference type="Gene3D" id="2.160.20.80">
    <property type="entry name" value="E3 ubiquitin-protein ligase SopA"/>
    <property type="match status" value="1"/>
</dbReference>
<dbReference type="EMBL" id="BK015906">
    <property type="protein sequence ID" value="DAF84568.1"/>
    <property type="molecule type" value="Genomic_DNA"/>
</dbReference>
<dbReference type="Pfam" id="PF00805">
    <property type="entry name" value="Pentapeptide"/>
    <property type="match status" value="1"/>
</dbReference>
<proteinExistence type="predicted"/>
<protein>
    <submittedName>
        <fullName evidence="1">Pentapeptide repeat protein</fullName>
    </submittedName>
</protein>
<dbReference type="InterPro" id="IPR051082">
    <property type="entry name" value="Pentapeptide-BTB/POZ_domain"/>
</dbReference>
<organism evidence="1">
    <name type="scientific">Myoviridae sp. ctY1522</name>
    <dbReference type="NCBI Taxonomy" id="2825124"/>
    <lineage>
        <taxon>Viruses</taxon>
        <taxon>Duplodnaviria</taxon>
        <taxon>Heunggongvirae</taxon>
        <taxon>Uroviricota</taxon>
        <taxon>Caudoviricetes</taxon>
    </lineage>
</organism>
<evidence type="ECO:0000313" key="1">
    <source>
        <dbReference type="EMBL" id="DAF84568.1"/>
    </source>
</evidence>
<dbReference type="PANTHER" id="PTHR14136">
    <property type="entry name" value="BTB_POZ DOMAIN-CONTAINING PROTEIN KCTD9"/>
    <property type="match status" value="1"/>
</dbReference>
<dbReference type="PANTHER" id="PTHR14136:SF17">
    <property type="entry name" value="BTB_POZ DOMAIN-CONTAINING PROTEIN KCTD9"/>
    <property type="match status" value="1"/>
</dbReference>
<reference evidence="1" key="1">
    <citation type="journal article" date="2021" name="Proc. Natl. Acad. Sci. U.S.A.">
        <title>A Catalog of Tens of Thousands of Viruses from Human Metagenomes Reveals Hidden Associations with Chronic Diseases.</title>
        <authorList>
            <person name="Tisza M.J."/>
            <person name="Buck C.B."/>
        </authorList>
    </citation>
    <scope>NUCLEOTIDE SEQUENCE</scope>
    <source>
        <strain evidence="1">CtY1522</strain>
    </source>
</reference>
<accession>A0A8S5TQW0</accession>